<feature type="non-terminal residue" evidence="11">
    <location>
        <position position="491"/>
    </location>
</feature>
<dbReference type="InterPro" id="IPR036786">
    <property type="entry name" value="Ribosome_mat_SBDS_N_sf"/>
</dbReference>
<feature type="compositionally biased region" description="Basic and acidic residues" evidence="8">
    <location>
        <begin position="432"/>
        <end position="450"/>
    </location>
</feature>
<gene>
    <name evidence="11" type="primary">pace5</name>
</gene>
<feature type="domain" description="Ribosome maturation protein SDO1/SBDS N-terminal" evidence="9">
    <location>
        <begin position="14"/>
        <end position="101"/>
    </location>
</feature>
<feature type="compositionally biased region" description="Acidic residues" evidence="8">
    <location>
        <begin position="270"/>
        <end position="280"/>
    </location>
</feature>
<evidence type="ECO:0000256" key="4">
    <source>
        <dbReference type="ARBA" id="ARBA00022490"/>
    </source>
</evidence>
<dbReference type="Pfam" id="PF01172">
    <property type="entry name" value="SBDS_N"/>
    <property type="match status" value="1"/>
</dbReference>
<dbReference type="InterPro" id="IPR018023">
    <property type="entry name" value="Ribosome_mat_SBDS_CS"/>
</dbReference>
<evidence type="ECO:0000256" key="3">
    <source>
        <dbReference type="ARBA" id="ARBA00007433"/>
    </source>
</evidence>
<keyword evidence="6" id="KW-0539">Nucleus</keyword>
<comment type="similarity">
    <text evidence="3">Belongs to the SDO1/SBDS family.</text>
</comment>
<feature type="compositionally biased region" description="Basic and acidic residues" evidence="8">
    <location>
        <begin position="390"/>
        <end position="407"/>
    </location>
</feature>
<dbReference type="InterPro" id="IPR039100">
    <property type="entry name" value="Sdo1/SBDS-like"/>
</dbReference>
<feature type="compositionally biased region" description="Basic residues" evidence="8">
    <location>
        <begin position="420"/>
        <end position="431"/>
    </location>
</feature>
<dbReference type="PROSITE" id="PS01267">
    <property type="entry name" value="UPF0023"/>
    <property type="match status" value="1"/>
</dbReference>
<dbReference type="PANTHER" id="PTHR10927:SF1">
    <property type="entry name" value="RIBOSOME MATURATION PROTEIN SBDS"/>
    <property type="match status" value="1"/>
</dbReference>
<feature type="domain" description="Ribosome maturation protein SDO1/SBDS central" evidence="10">
    <location>
        <begin position="109"/>
        <end position="170"/>
    </location>
</feature>
<dbReference type="EMBL" id="KX235428">
    <property type="protein sequence ID" value="ANM86157.1"/>
    <property type="molecule type" value="mRNA"/>
</dbReference>
<proteinExistence type="evidence at transcript level"/>
<comment type="subunit">
    <text evidence="7">Associates with the 60S ribosomal subunit.</text>
</comment>
<protein>
    <submittedName>
        <fullName evidence="11">Ribosome maturation protein SBDS</fullName>
    </submittedName>
</protein>
<dbReference type="GO" id="GO:0005737">
    <property type="term" value="C:cytoplasm"/>
    <property type="evidence" value="ECO:0007669"/>
    <property type="project" value="UniProtKB-SubCell"/>
</dbReference>
<accession>A0A192ZI05</accession>
<evidence type="ECO:0000256" key="6">
    <source>
        <dbReference type="ARBA" id="ARBA00023242"/>
    </source>
</evidence>
<dbReference type="AlphaFoldDB" id="A0A192ZI05"/>
<dbReference type="InterPro" id="IPR019783">
    <property type="entry name" value="SDO1/SBDS_N"/>
</dbReference>
<evidence type="ECO:0000256" key="8">
    <source>
        <dbReference type="SAM" id="MobiDB-lite"/>
    </source>
</evidence>
<dbReference type="SUPFAM" id="SSF89895">
    <property type="entry name" value="FYSH domain"/>
    <property type="match status" value="1"/>
</dbReference>
<evidence type="ECO:0000256" key="7">
    <source>
        <dbReference type="ARBA" id="ARBA00049708"/>
    </source>
</evidence>
<sequence>MSIFTPVNQIRFTNVAVVRLKRHGIRFEVACYPNKVLSYREGVEKDIEEVLQVQRVFTNVSKGELAKRGDLERAFETDDELKICRLILDSGDLQVAEKERQVILEKMLKDVATLISEKCVNPETKCRYPVTVIERAMRDAHIRVKWGKPIKQQALNVIRVLESEIPIVRARMRLRVNASRMKDLSRLRETLVSEYGISEFEETKTKSHEKEAGSHMFWTFLLDSSDFRAASDNVKLHGGMLEVVDDAVHVSGDRKLEESLPIAEGGKEVSDDDDEDSNDDDVNKYDDEAVDEDEARKGRRKRRMEKEKEVEKETKKTAKGKKGKRDKAAKKIEEGKSEKIDDFDAVDRSSRRRRGQREYHGRSDDSEEEWKEEKEEKGKTGKGKGKEKKGKKEKETGKEKKKGKEDDGGIGSSLEATHVSKSKQKKMKREQRRIESKHRDEESHDHDDKELGDAMMEISRVDLGQMHQHSSHAFYDPIATLAAMEEEEEEE</sequence>
<organism evidence="11">
    <name type="scientific">Stygiella incarcerata</name>
    <dbReference type="NCBI Taxonomy" id="1712417"/>
    <lineage>
        <taxon>Eukaryota</taxon>
        <taxon>Discoba</taxon>
        <taxon>Jakobida</taxon>
        <taxon>Andalucina</taxon>
        <taxon>Stygiellidae</taxon>
        <taxon>Stygiella</taxon>
    </lineage>
</organism>
<dbReference type="InterPro" id="IPR037188">
    <property type="entry name" value="Sdo1/SBDS_central_sf"/>
</dbReference>
<evidence type="ECO:0000313" key="11">
    <source>
        <dbReference type="EMBL" id="ANM86157.1"/>
    </source>
</evidence>
<feature type="region of interest" description="Disordered" evidence="8">
    <location>
        <begin position="255"/>
        <end position="450"/>
    </location>
</feature>
<feature type="compositionally biased region" description="Basic and acidic residues" evidence="8">
    <location>
        <begin position="304"/>
        <end position="316"/>
    </location>
</feature>
<feature type="compositionally biased region" description="Basic residues" evidence="8">
    <location>
        <begin position="380"/>
        <end position="389"/>
    </location>
</feature>
<dbReference type="SUPFAM" id="SSF109728">
    <property type="entry name" value="Hypothetical protein AF0491, middle domain"/>
    <property type="match status" value="1"/>
</dbReference>
<evidence type="ECO:0000259" key="10">
    <source>
        <dbReference type="Pfam" id="PF09377"/>
    </source>
</evidence>
<dbReference type="Gene3D" id="3.30.1250.10">
    <property type="entry name" value="Ribosome maturation protein SBDS, N-terminal domain"/>
    <property type="match status" value="1"/>
</dbReference>
<dbReference type="GO" id="GO:0005634">
    <property type="term" value="C:nucleus"/>
    <property type="evidence" value="ECO:0007669"/>
    <property type="project" value="UniProtKB-SubCell"/>
</dbReference>
<comment type="subcellular location">
    <subcellularLocation>
        <location evidence="2">Cytoplasm</location>
    </subcellularLocation>
    <subcellularLocation>
        <location evidence="1">Nucleus</location>
    </subcellularLocation>
</comment>
<dbReference type="Gene3D" id="1.10.10.900">
    <property type="entry name" value="SBDS protein C-terminal domain, subdomain 1"/>
    <property type="match status" value="1"/>
</dbReference>
<feature type="compositionally biased region" description="Basic residues" evidence="8">
    <location>
        <begin position="317"/>
        <end position="328"/>
    </location>
</feature>
<dbReference type="NCBIfam" id="TIGR00291">
    <property type="entry name" value="RNA_SBDS"/>
    <property type="match status" value="1"/>
</dbReference>
<dbReference type="PANTHER" id="PTHR10927">
    <property type="entry name" value="RIBOSOME MATURATION PROTEIN SBDS"/>
    <property type="match status" value="1"/>
</dbReference>
<evidence type="ECO:0000256" key="1">
    <source>
        <dbReference type="ARBA" id="ARBA00004123"/>
    </source>
</evidence>
<evidence type="ECO:0000256" key="2">
    <source>
        <dbReference type="ARBA" id="ARBA00004496"/>
    </source>
</evidence>
<dbReference type="GO" id="GO:0042256">
    <property type="term" value="P:cytosolic ribosome assembly"/>
    <property type="evidence" value="ECO:0007669"/>
    <property type="project" value="InterPro"/>
</dbReference>
<keyword evidence="4" id="KW-0963">Cytoplasm</keyword>
<name>A0A192ZI05_9EUKA</name>
<dbReference type="InterPro" id="IPR018978">
    <property type="entry name" value="SDO1/SBDS_central"/>
</dbReference>
<keyword evidence="5" id="KW-0690">Ribosome biogenesis</keyword>
<dbReference type="InterPro" id="IPR002140">
    <property type="entry name" value="Sdo1/SBDS"/>
</dbReference>
<evidence type="ECO:0000259" key="9">
    <source>
        <dbReference type="Pfam" id="PF01172"/>
    </source>
</evidence>
<feature type="compositionally biased region" description="Basic and acidic residues" evidence="8">
    <location>
        <begin position="329"/>
        <end position="349"/>
    </location>
</feature>
<evidence type="ECO:0000256" key="5">
    <source>
        <dbReference type="ARBA" id="ARBA00022517"/>
    </source>
</evidence>
<reference evidence="11" key="1">
    <citation type="submission" date="2016-05" db="EMBL/GenBank/DDBJ databases">
        <title>Novel hydrogenosomes in the microaerophilic jakobid Stygiella incarcerata.</title>
        <authorList>
            <person name="Leger M.M."/>
            <person name="Eme L."/>
            <person name="Hug L.A."/>
            <person name="Roger A.J."/>
        </authorList>
    </citation>
    <scope>NUCLEOTIDE SEQUENCE</scope>
</reference>
<dbReference type="Pfam" id="PF09377">
    <property type="entry name" value="SBDS_domain_II"/>
    <property type="match status" value="1"/>
</dbReference>